<evidence type="ECO:0000313" key="1">
    <source>
        <dbReference type="EMBL" id="CRZ05894.1"/>
    </source>
</evidence>
<accession>A0A0H5RBQ1</accession>
<organism evidence="1">
    <name type="scientific">Spongospora subterranea</name>
    <dbReference type="NCBI Taxonomy" id="70186"/>
    <lineage>
        <taxon>Eukaryota</taxon>
        <taxon>Sar</taxon>
        <taxon>Rhizaria</taxon>
        <taxon>Endomyxa</taxon>
        <taxon>Phytomyxea</taxon>
        <taxon>Plasmodiophorida</taxon>
        <taxon>Plasmodiophoridae</taxon>
        <taxon>Spongospora</taxon>
    </lineage>
</organism>
<name>A0A0H5RBQ1_9EUKA</name>
<protein>
    <submittedName>
        <fullName evidence="1">Uncharacterized protein</fullName>
    </submittedName>
</protein>
<dbReference type="EMBL" id="HACM01005452">
    <property type="protein sequence ID" value="CRZ05894.1"/>
    <property type="molecule type" value="Transcribed_RNA"/>
</dbReference>
<sequence length="100" mass="10906">MDGAMSCGHISRCREHIRNLEMFEENERPTIGGVGGDRIKVHGRGEIVLYTASGTYVTITAGFAPDAIANLFAIRAALSKLGDGAEHRETIRSSKIMVRF</sequence>
<reference evidence="1" key="1">
    <citation type="submission" date="2015-04" db="EMBL/GenBank/DDBJ databases">
        <title>The genome sequence of the plant pathogenic Rhizarian Plasmodiophora brassicae reveals insights in its biotrophic life cycle and the origin of chitin synthesis.</title>
        <authorList>
            <person name="Schwelm A."/>
            <person name="Fogelqvist J."/>
            <person name="Knaust A."/>
            <person name="Julke S."/>
            <person name="Lilja T."/>
            <person name="Dhandapani V."/>
            <person name="Bonilla-Rosso G."/>
            <person name="Karlsson M."/>
            <person name="Shevchenko A."/>
            <person name="Choi S.R."/>
            <person name="Kim H.G."/>
            <person name="Park J.Y."/>
            <person name="Lim Y.P."/>
            <person name="Ludwig-Muller J."/>
            <person name="Dixelius C."/>
        </authorList>
    </citation>
    <scope>NUCLEOTIDE SEQUENCE</scope>
    <source>
        <tissue evidence="1">Potato root galls</tissue>
    </source>
</reference>
<proteinExistence type="predicted"/>
<dbReference type="AlphaFoldDB" id="A0A0H5RBQ1"/>